<dbReference type="GO" id="GO:0005524">
    <property type="term" value="F:ATP binding"/>
    <property type="evidence" value="ECO:0007669"/>
    <property type="project" value="UniProtKB-UniRule"/>
</dbReference>
<sequence>MSVMSCIRLTGKAILDQPTTSKVGARIFSRYLSRISATRHVVSTQSCISPSNDNAFPNHGRRIVTRRYTSLESRDVVISKWTELGISKPLADRLITSYPHILQPTPAQKLFLLAVGAGKEVYLKDEMGRGKTLALALSAMSLATKSSTKAIRMMIIVPTPYLAHQIYSQLVNLSSDSSVDDQTESLFTLLRPNQLSASSQGSTPSGLELPETPIILATPKDLLLYDLGDSGNGNLALDKLEYIFLDEPDTMIGSIPSRHATAEMLKNHTLFRHPPPIISVLNKLLNIRTIKHQIREKGRYITKEELDYSKRKNDVKTIWISSSLNKDFKRLIKTRGWIQRNNKNLVDLDFTDAASDKLKELKNKLLMAVENKMPKSIHTARSDQDNHNQVEPEHYALVVDSTDGSMSSLDQNSSAPSNNTRPNSKGEDVIKGTKQNELPIEIIESLSLLHITSLPPKGKFSLVLPPESISLNYLSEELSNLGIDSLILTPELLHLGLDMKLIQQSLTETDQEDIDNEGIRIEDQSKDNFSQLPILLCQRSSITGIHLNELHTIYLLHGLNFNALSPKQKKLNNGIKNKLDFYDLVSGRLGRLGTGTGTGTFSSNNPNSDKRQRVISIVMNDTEDERRLKDLFNNHNQDTTVHKRALQTWNMKQLQLALDSELDIDGNDQQEEGDDKMGKMAFNESKPVQLNKIEQHPSSDTDLNQVR</sequence>
<feature type="region of interest" description="Disordered" evidence="5">
    <location>
        <begin position="404"/>
        <end position="432"/>
    </location>
</feature>
<evidence type="ECO:0000256" key="2">
    <source>
        <dbReference type="ARBA" id="ARBA00022801"/>
    </source>
</evidence>
<keyword evidence="8" id="KW-1185">Reference proteome</keyword>
<dbReference type="Pfam" id="PF00270">
    <property type="entry name" value="DEAD"/>
    <property type="match status" value="1"/>
</dbReference>
<keyword evidence="3 4" id="KW-0067">ATP-binding</keyword>
<feature type="region of interest" description="Disordered" evidence="5">
    <location>
        <begin position="665"/>
        <end position="707"/>
    </location>
</feature>
<dbReference type="InterPro" id="IPR014001">
    <property type="entry name" value="Helicase_ATP-bd"/>
</dbReference>
<accession>A0AAX4JNI9</accession>
<comment type="catalytic activity">
    <reaction evidence="4">
        <text>ATP + H2O = ADP + phosphate + H(+)</text>
        <dbReference type="Rhea" id="RHEA:13065"/>
        <dbReference type="ChEBI" id="CHEBI:15377"/>
        <dbReference type="ChEBI" id="CHEBI:15378"/>
        <dbReference type="ChEBI" id="CHEBI:30616"/>
        <dbReference type="ChEBI" id="CHEBI:43474"/>
        <dbReference type="ChEBI" id="CHEBI:456216"/>
        <dbReference type="EC" id="3.6.4.13"/>
    </reaction>
</comment>
<evidence type="ECO:0000256" key="1">
    <source>
        <dbReference type="ARBA" id="ARBA00022741"/>
    </source>
</evidence>
<dbReference type="GeneID" id="91092530"/>
<evidence type="ECO:0000259" key="6">
    <source>
        <dbReference type="PROSITE" id="PS51192"/>
    </source>
</evidence>
<dbReference type="GO" id="GO:0003724">
    <property type="term" value="F:RNA helicase activity"/>
    <property type="evidence" value="ECO:0007669"/>
    <property type="project" value="UniProtKB-EC"/>
</dbReference>
<proteinExistence type="inferred from homology"/>
<dbReference type="Gene3D" id="3.40.50.300">
    <property type="entry name" value="P-loop containing nucleotide triphosphate hydrolases"/>
    <property type="match status" value="1"/>
</dbReference>
<evidence type="ECO:0000256" key="4">
    <source>
        <dbReference type="RuleBase" id="RU365068"/>
    </source>
</evidence>
<keyword evidence="4" id="KW-0694">RNA-binding</keyword>
<comment type="similarity">
    <text evidence="4">Belongs to the DEAD box helicase family.</text>
</comment>
<feature type="compositionally biased region" description="Acidic residues" evidence="5">
    <location>
        <begin position="665"/>
        <end position="674"/>
    </location>
</feature>
<protein>
    <recommendedName>
        <fullName evidence="4">ATP-dependent RNA helicase</fullName>
        <ecNumber evidence="4">3.6.4.13</ecNumber>
    </recommendedName>
</protein>
<gene>
    <name evidence="7" type="ORF">L201_001858</name>
</gene>
<reference evidence="7 8" key="1">
    <citation type="submission" date="2024-01" db="EMBL/GenBank/DDBJ databases">
        <title>Comparative genomics of Cryptococcus and Kwoniella reveals pathogenesis evolution and contrasting modes of karyotype evolution via chromosome fusion or intercentromeric recombination.</title>
        <authorList>
            <person name="Coelho M.A."/>
            <person name="David-Palma M."/>
            <person name="Shea T."/>
            <person name="Bowers K."/>
            <person name="McGinley-Smith S."/>
            <person name="Mohammad A.W."/>
            <person name="Gnirke A."/>
            <person name="Yurkov A.M."/>
            <person name="Nowrousian M."/>
            <person name="Sun S."/>
            <person name="Cuomo C.A."/>
            <person name="Heitman J."/>
        </authorList>
    </citation>
    <scope>NUCLEOTIDE SEQUENCE [LARGE SCALE GENOMIC DNA]</scope>
    <source>
        <strain evidence="7 8">CBS 6074</strain>
    </source>
</reference>
<evidence type="ECO:0000313" key="7">
    <source>
        <dbReference type="EMBL" id="WWC86977.1"/>
    </source>
</evidence>
<dbReference type="GO" id="GO:0016787">
    <property type="term" value="F:hydrolase activity"/>
    <property type="evidence" value="ECO:0007669"/>
    <property type="project" value="UniProtKB-KW"/>
</dbReference>
<dbReference type="PANTHER" id="PTHR24031">
    <property type="entry name" value="RNA HELICASE"/>
    <property type="match status" value="1"/>
</dbReference>
<name>A0AAX4JNI9_9TREE</name>
<dbReference type="SUPFAM" id="SSF52540">
    <property type="entry name" value="P-loop containing nucleoside triphosphate hydrolases"/>
    <property type="match status" value="1"/>
</dbReference>
<feature type="compositionally biased region" description="Polar residues" evidence="5">
    <location>
        <begin position="404"/>
        <end position="423"/>
    </location>
</feature>
<dbReference type="EMBL" id="CP144099">
    <property type="protein sequence ID" value="WWC86977.1"/>
    <property type="molecule type" value="Genomic_DNA"/>
</dbReference>
<dbReference type="InterPro" id="IPR011545">
    <property type="entry name" value="DEAD/DEAH_box_helicase_dom"/>
</dbReference>
<keyword evidence="2 4" id="KW-0378">Hydrolase</keyword>
<dbReference type="GO" id="GO:0003723">
    <property type="term" value="F:RNA binding"/>
    <property type="evidence" value="ECO:0007669"/>
    <property type="project" value="UniProtKB-UniRule"/>
</dbReference>
<dbReference type="AlphaFoldDB" id="A0AAX4JNI9"/>
<comment type="function">
    <text evidence="4">RNA helicase.</text>
</comment>
<keyword evidence="1 4" id="KW-0547">Nucleotide-binding</keyword>
<dbReference type="SMART" id="SM00487">
    <property type="entry name" value="DEXDc"/>
    <property type="match status" value="1"/>
</dbReference>
<comment type="domain">
    <text evidence="4">The Q motif is unique to and characteristic of the DEAD box family of RNA helicases and controls ATP binding and hydrolysis.</text>
</comment>
<evidence type="ECO:0000313" key="8">
    <source>
        <dbReference type="Proteomes" id="UP001355207"/>
    </source>
</evidence>
<dbReference type="Proteomes" id="UP001355207">
    <property type="component" value="Chromosome 2"/>
</dbReference>
<dbReference type="EC" id="3.6.4.13" evidence="4"/>
<evidence type="ECO:0000256" key="5">
    <source>
        <dbReference type="SAM" id="MobiDB-lite"/>
    </source>
</evidence>
<evidence type="ECO:0000256" key="3">
    <source>
        <dbReference type="ARBA" id="ARBA00022840"/>
    </source>
</evidence>
<dbReference type="RefSeq" id="XP_066073740.1">
    <property type="nucleotide sequence ID" value="XM_066217643.1"/>
</dbReference>
<dbReference type="InterPro" id="IPR027417">
    <property type="entry name" value="P-loop_NTPase"/>
</dbReference>
<feature type="domain" description="Helicase ATP-binding" evidence="6">
    <location>
        <begin position="112"/>
        <end position="280"/>
    </location>
</feature>
<organism evidence="7 8">
    <name type="scientific">Kwoniella dendrophila CBS 6074</name>
    <dbReference type="NCBI Taxonomy" id="1295534"/>
    <lineage>
        <taxon>Eukaryota</taxon>
        <taxon>Fungi</taxon>
        <taxon>Dikarya</taxon>
        <taxon>Basidiomycota</taxon>
        <taxon>Agaricomycotina</taxon>
        <taxon>Tremellomycetes</taxon>
        <taxon>Tremellales</taxon>
        <taxon>Cryptococcaceae</taxon>
        <taxon>Kwoniella</taxon>
    </lineage>
</organism>
<dbReference type="PROSITE" id="PS51192">
    <property type="entry name" value="HELICASE_ATP_BIND_1"/>
    <property type="match status" value="1"/>
</dbReference>
<keyword evidence="4" id="KW-0347">Helicase</keyword>